<accession>A0A370I0S8</accession>
<protein>
    <submittedName>
        <fullName evidence="3">Uncharacterized protein DUF3558</fullName>
    </submittedName>
</protein>
<dbReference type="PROSITE" id="PS51257">
    <property type="entry name" value="PROKAR_LIPOPROTEIN"/>
    <property type="match status" value="1"/>
</dbReference>
<keyword evidence="4" id="KW-1185">Reference proteome</keyword>
<dbReference type="Proteomes" id="UP000254869">
    <property type="component" value="Unassembled WGS sequence"/>
</dbReference>
<feature type="compositionally biased region" description="Low complexity" evidence="1">
    <location>
        <begin position="32"/>
        <end position="52"/>
    </location>
</feature>
<feature type="chain" id="PRO_5016777763" evidence="2">
    <location>
        <begin position="22"/>
        <end position="211"/>
    </location>
</feature>
<feature type="region of interest" description="Disordered" evidence="1">
    <location>
        <begin position="25"/>
        <end position="70"/>
    </location>
</feature>
<dbReference type="EMBL" id="QQBC01000008">
    <property type="protein sequence ID" value="RDI64352.1"/>
    <property type="molecule type" value="Genomic_DNA"/>
</dbReference>
<dbReference type="InterPro" id="IPR024520">
    <property type="entry name" value="DUF3558"/>
</dbReference>
<reference evidence="3 4" key="1">
    <citation type="submission" date="2018-07" db="EMBL/GenBank/DDBJ databases">
        <title>Genomic Encyclopedia of Type Strains, Phase IV (KMG-IV): sequencing the most valuable type-strain genomes for metagenomic binning, comparative biology and taxonomic classification.</title>
        <authorList>
            <person name="Goeker M."/>
        </authorList>
    </citation>
    <scope>NUCLEOTIDE SEQUENCE [LARGE SCALE GENOMIC DNA]</scope>
    <source>
        <strain evidence="3 4">DSM 44290</strain>
    </source>
</reference>
<name>A0A370I0S8_9NOCA</name>
<evidence type="ECO:0000256" key="1">
    <source>
        <dbReference type="SAM" id="MobiDB-lite"/>
    </source>
</evidence>
<proteinExistence type="predicted"/>
<feature type="signal peptide" evidence="2">
    <location>
        <begin position="1"/>
        <end position="21"/>
    </location>
</feature>
<dbReference type="STRING" id="1210086.GCA_001613105_02757"/>
<gene>
    <name evidence="3" type="ORF">DFR76_108184</name>
</gene>
<keyword evidence="2" id="KW-0732">Signal</keyword>
<dbReference type="AlphaFoldDB" id="A0A370I0S8"/>
<organism evidence="3 4">
    <name type="scientific">Nocardia pseudobrasiliensis</name>
    <dbReference type="NCBI Taxonomy" id="45979"/>
    <lineage>
        <taxon>Bacteria</taxon>
        <taxon>Bacillati</taxon>
        <taxon>Actinomycetota</taxon>
        <taxon>Actinomycetes</taxon>
        <taxon>Mycobacteriales</taxon>
        <taxon>Nocardiaceae</taxon>
        <taxon>Nocardia</taxon>
    </lineage>
</organism>
<evidence type="ECO:0000313" key="4">
    <source>
        <dbReference type="Proteomes" id="UP000254869"/>
    </source>
</evidence>
<sequence length="211" mass="22872">MTRLRHGWLMPIAVMVVTATACTTQNSHDPNTTTGPSQQSTSAQSATPARPTLTASSLQPPPQPSKYIKPGRAEVVFDPCTWIPDDAIAKSGYDPQSRARGGDQIAEQIFLICHFDSRLRNLSVLSGNVSWDEDLKKNGAWSEPITINGRQAMWVRDPGIKFGCDIHLRTKVGFVDVGPVLTIYGRGESLNPCDGVLETATAIEPSIGKDN</sequence>
<evidence type="ECO:0000313" key="3">
    <source>
        <dbReference type="EMBL" id="RDI64352.1"/>
    </source>
</evidence>
<evidence type="ECO:0000256" key="2">
    <source>
        <dbReference type="SAM" id="SignalP"/>
    </source>
</evidence>
<dbReference type="Pfam" id="PF12079">
    <property type="entry name" value="DUF3558"/>
    <property type="match status" value="1"/>
</dbReference>
<comment type="caution">
    <text evidence="3">The sequence shown here is derived from an EMBL/GenBank/DDBJ whole genome shotgun (WGS) entry which is preliminary data.</text>
</comment>